<reference evidence="2 3" key="1">
    <citation type="journal article" date="2021" name="Arch. Microbiol.">
        <title>Myceligenerans indicum sp. nov., an actinobacterium isolated from mangrove sediment of Sundarbans, India.</title>
        <authorList>
            <person name="Asha K."/>
            <person name="Bhadury P."/>
        </authorList>
    </citation>
    <scope>NUCLEOTIDE SEQUENCE [LARGE SCALE GENOMIC DNA]</scope>
    <source>
        <strain evidence="2 3">I2</strain>
    </source>
</reference>
<gene>
    <name evidence="2" type="ORF">HGK34_07920</name>
</gene>
<sequence length="114" mass="13179">MAWCDQIRDQTARGVRVERVRVHQDPPTDYQRWVRWVGRWNEEAGEVMYYTTPERVAAVGLQVAGADDWWLLDDTALIRMTYQQPGIATSYLVTDPAEVGKAREWWQLALQAAA</sequence>
<proteinExistence type="predicted"/>
<accession>A0ABS1LIY2</accession>
<dbReference type="Pfam" id="PF21806">
    <property type="entry name" value="DUF6879"/>
    <property type="match status" value="1"/>
</dbReference>
<organism evidence="2 3">
    <name type="scientific">Myceligenerans indicum</name>
    <dbReference type="NCBI Taxonomy" id="2593663"/>
    <lineage>
        <taxon>Bacteria</taxon>
        <taxon>Bacillati</taxon>
        <taxon>Actinomycetota</taxon>
        <taxon>Actinomycetes</taxon>
        <taxon>Micrococcales</taxon>
        <taxon>Promicromonosporaceae</taxon>
        <taxon>Myceligenerans</taxon>
    </lineage>
</organism>
<keyword evidence="3" id="KW-1185">Reference proteome</keyword>
<name>A0ABS1LIY2_9MICO</name>
<comment type="caution">
    <text evidence="2">The sequence shown here is derived from an EMBL/GenBank/DDBJ whole genome shotgun (WGS) entry which is preliminary data.</text>
</comment>
<dbReference type="Proteomes" id="UP000675409">
    <property type="component" value="Unassembled WGS sequence"/>
</dbReference>
<evidence type="ECO:0000259" key="1">
    <source>
        <dbReference type="Pfam" id="PF21806"/>
    </source>
</evidence>
<feature type="domain" description="DUF6879" evidence="1">
    <location>
        <begin position="2"/>
        <end position="113"/>
    </location>
</feature>
<protein>
    <recommendedName>
        <fullName evidence="1">DUF6879 domain-containing protein</fullName>
    </recommendedName>
</protein>
<dbReference type="EMBL" id="JABBYC010000009">
    <property type="protein sequence ID" value="MBL0886196.1"/>
    <property type="molecule type" value="Genomic_DNA"/>
</dbReference>
<evidence type="ECO:0000313" key="3">
    <source>
        <dbReference type="Proteomes" id="UP000675409"/>
    </source>
</evidence>
<dbReference type="InterPro" id="IPR049244">
    <property type="entry name" value="DUF6879"/>
</dbReference>
<evidence type="ECO:0000313" key="2">
    <source>
        <dbReference type="EMBL" id="MBL0886196.1"/>
    </source>
</evidence>